<evidence type="ECO:0008006" key="3">
    <source>
        <dbReference type="Google" id="ProtNLM"/>
    </source>
</evidence>
<gene>
    <name evidence="1" type="ORF">A2876_00470</name>
</gene>
<organism evidence="1 2">
    <name type="scientific">Candidatus Amesbacteria bacterium RIFCSPHIGHO2_01_FULL_48_32b</name>
    <dbReference type="NCBI Taxonomy" id="1797253"/>
    <lineage>
        <taxon>Bacteria</taxon>
        <taxon>Candidatus Amesiibacteriota</taxon>
    </lineage>
</organism>
<comment type="caution">
    <text evidence="1">The sequence shown here is derived from an EMBL/GenBank/DDBJ whole genome shotgun (WGS) entry which is preliminary data.</text>
</comment>
<protein>
    <recommendedName>
        <fullName evidence="3">HD domain-containing protein</fullName>
    </recommendedName>
</protein>
<dbReference type="EMBL" id="MEXH01000002">
    <property type="protein sequence ID" value="OGC93010.1"/>
    <property type="molecule type" value="Genomic_DNA"/>
</dbReference>
<dbReference type="Proteomes" id="UP000178176">
    <property type="component" value="Unassembled WGS sequence"/>
</dbReference>
<sequence length="224" mass="24910">MTFAEAYEKYHLPPHLILHQLRVAALVYLITHDSVFTPDVESGDRITAAGLHDMGAMVKFDLDYFPDLWQPQGTAYWQSVQSDVVQRYGSDEHLATPRIISELGVSQRAAYLAGWVGFAKASQNLHSADPGRQIVAYADSCISPDGYVGLKTRIHGDRKRHKANHGPKAGSDRKFALRASALQLMERQIQTRAPALRLEHITPSLVDLIAQELKDFSINSAHAI</sequence>
<evidence type="ECO:0000313" key="2">
    <source>
        <dbReference type="Proteomes" id="UP000178176"/>
    </source>
</evidence>
<evidence type="ECO:0000313" key="1">
    <source>
        <dbReference type="EMBL" id="OGC93010.1"/>
    </source>
</evidence>
<name>A0A1F4YG82_9BACT</name>
<accession>A0A1F4YG82</accession>
<proteinExistence type="predicted"/>
<dbReference type="AlphaFoldDB" id="A0A1F4YG82"/>
<reference evidence="1 2" key="1">
    <citation type="journal article" date="2016" name="Nat. Commun.">
        <title>Thousands of microbial genomes shed light on interconnected biogeochemical processes in an aquifer system.</title>
        <authorList>
            <person name="Anantharaman K."/>
            <person name="Brown C.T."/>
            <person name="Hug L.A."/>
            <person name="Sharon I."/>
            <person name="Castelle C.J."/>
            <person name="Probst A.J."/>
            <person name="Thomas B.C."/>
            <person name="Singh A."/>
            <person name="Wilkins M.J."/>
            <person name="Karaoz U."/>
            <person name="Brodie E.L."/>
            <person name="Williams K.H."/>
            <person name="Hubbard S.S."/>
            <person name="Banfield J.F."/>
        </authorList>
    </citation>
    <scope>NUCLEOTIDE SEQUENCE [LARGE SCALE GENOMIC DNA]</scope>
</reference>